<evidence type="ECO:0000313" key="1">
    <source>
        <dbReference type="EMBL" id="KAF6138489.1"/>
    </source>
</evidence>
<dbReference type="Proteomes" id="UP000541444">
    <property type="component" value="Unassembled WGS sequence"/>
</dbReference>
<keyword evidence="2" id="KW-1185">Reference proteome</keyword>
<name>A0A7J7L7F3_9MAGN</name>
<accession>A0A7J7L7F3</accession>
<evidence type="ECO:0000313" key="2">
    <source>
        <dbReference type="Proteomes" id="UP000541444"/>
    </source>
</evidence>
<dbReference type="EMBL" id="JACGCM010002569">
    <property type="protein sequence ID" value="KAF6138489.1"/>
    <property type="molecule type" value="Genomic_DNA"/>
</dbReference>
<comment type="caution">
    <text evidence="1">The sequence shown here is derived from an EMBL/GenBank/DDBJ whole genome shotgun (WGS) entry which is preliminary data.</text>
</comment>
<dbReference type="AlphaFoldDB" id="A0A7J7L7F3"/>
<sequence>MLRFPASESDHIQPAAFFSKYISDSTFVKAIKLRWHMLMFGLVEPPKKMELKDIRISHTQRSPLSMFTAFNGEGIGLGVCYGL</sequence>
<gene>
    <name evidence="1" type="ORF">GIB67_022523</name>
</gene>
<proteinExistence type="predicted"/>
<protein>
    <submittedName>
        <fullName evidence="1">Uncharacterized protein</fullName>
    </submittedName>
</protein>
<organism evidence="1 2">
    <name type="scientific">Kingdonia uniflora</name>
    <dbReference type="NCBI Taxonomy" id="39325"/>
    <lineage>
        <taxon>Eukaryota</taxon>
        <taxon>Viridiplantae</taxon>
        <taxon>Streptophyta</taxon>
        <taxon>Embryophyta</taxon>
        <taxon>Tracheophyta</taxon>
        <taxon>Spermatophyta</taxon>
        <taxon>Magnoliopsida</taxon>
        <taxon>Ranunculales</taxon>
        <taxon>Circaeasteraceae</taxon>
        <taxon>Kingdonia</taxon>
    </lineage>
</organism>
<reference evidence="1 2" key="1">
    <citation type="journal article" date="2020" name="IScience">
        <title>Genome Sequencing of the Endangered Kingdonia uniflora (Circaeasteraceae, Ranunculales) Reveals Potential Mechanisms of Evolutionary Specialization.</title>
        <authorList>
            <person name="Sun Y."/>
            <person name="Deng T."/>
            <person name="Zhang A."/>
            <person name="Moore M.J."/>
            <person name="Landis J.B."/>
            <person name="Lin N."/>
            <person name="Zhang H."/>
            <person name="Zhang X."/>
            <person name="Huang J."/>
            <person name="Zhang X."/>
            <person name="Sun H."/>
            <person name="Wang H."/>
        </authorList>
    </citation>
    <scope>NUCLEOTIDE SEQUENCE [LARGE SCALE GENOMIC DNA]</scope>
    <source>
        <strain evidence="1">TB1705</strain>
        <tissue evidence="1">Leaf</tissue>
    </source>
</reference>